<dbReference type="GeneID" id="30032990"/>
<organism evidence="4 5">
    <name type="scientific">Sugiyamaella lignohabitans</name>
    <dbReference type="NCBI Taxonomy" id="796027"/>
    <lineage>
        <taxon>Eukaryota</taxon>
        <taxon>Fungi</taxon>
        <taxon>Dikarya</taxon>
        <taxon>Ascomycota</taxon>
        <taxon>Saccharomycotina</taxon>
        <taxon>Dipodascomycetes</taxon>
        <taxon>Dipodascales</taxon>
        <taxon>Trichomonascaceae</taxon>
        <taxon>Sugiyamaella</taxon>
    </lineage>
</organism>
<gene>
    <name evidence="4" type="ORF">AWJ20_1212</name>
</gene>
<dbReference type="Gene3D" id="1.20.58.740">
    <property type="match status" value="1"/>
</dbReference>
<feature type="domain" description="DOCKER" evidence="3">
    <location>
        <begin position="853"/>
        <end position="1275"/>
    </location>
</feature>
<dbReference type="GO" id="GO:0007264">
    <property type="term" value="P:small GTPase-mediated signal transduction"/>
    <property type="evidence" value="ECO:0007669"/>
    <property type="project" value="InterPro"/>
</dbReference>
<evidence type="ECO:0000256" key="1">
    <source>
        <dbReference type="PROSITE-ProRule" id="PRU00984"/>
    </source>
</evidence>
<dbReference type="PANTHER" id="PTHR45653">
    <property type="entry name" value="DEDICATOR OF CYTOKINESIS"/>
    <property type="match status" value="1"/>
</dbReference>
<dbReference type="Pfam" id="PF20421">
    <property type="entry name" value="DHR-2_Lobe_C"/>
    <property type="match status" value="1"/>
</dbReference>
<dbReference type="InterPro" id="IPR026791">
    <property type="entry name" value="DOCK"/>
</dbReference>
<name>A0A167DHR6_9ASCO</name>
<dbReference type="Proteomes" id="UP000189580">
    <property type="component" value="Chromosome a"/>
</dbReference>
<dbReference type="InterPro" id="IPR057500">
    <property type="entry name" value="C2_DCK1_4th"/>
</dbReference>
<dbReference type="Gene3D" id="1.25.40.410">
    <property type="match status" value="1"/>
</dbReference>
<dbReference type="GO" id="GO:0005085">
    <property type="term" value="F:guanyl-nucleotide exchange factor activity"/>
    <property type="evidence" value="ECO:0007669"/>
    <property type="project" value="InterPro"/>
</dbReference>
<dbReference type="InterPro" id="IPR027357">
    <property type="entry name" value="DOCKER_dom"/>
</dbReference>
<dbReference type="InterPro" id="IPR046773">
    <property type="entry name" value="DOCKER_Lobe_C"/>
</dbReference>
<evidence type="ECO:0000259" key="3">
    <source>
        <dbReference type="PROSITE" id="PS51651"/>
    </source>
</evidence>
<dbReference type="InterPro" id="IPR043161">
    <property type="entry name" value="DOCK_C_lobe_A"/>
</dbReference>
<accession>A0A167DHR6</accession>
<dbReference type="Pfam" id="PF23554">
    <property type="entry name" value="TPR_DOCK"/>
    <property type="match status" value="1"/>
</dbReference>
<sequence>MNRAIQNYEAIEPVKSLFTTYHSEPRDDCYLLFELLQVPFALSGVSTDEYFSIVLSSPNSNLSFSSASNVSASSKWRSLSVKSGEYLGELVRINRARQSDIIHIDLYKADKLFSREDLKLWRGRELICGKCDLIFYIEDVKVSLGICTQYVGTVHYLEKSIEDIFNWETLYSKNNLDRVVVAIVSIPHLKQAEITKVRLMEIGKYKSHLLTSRQYSYGLVECLIKILDCATKDREEEHHANVIFTGLLNLLTRISYNYHDLCYLEAIFLEEFSLGRLSEMLLFQIEYVILRDNFKGGKLFLDLFQCGPVLSKIIRASAFVDKSDPDIYRETIRGILKYLGRITVLIKDFLRQDRLSLYEGQSAIINVLFEIYDHLSVLTGQDIVVKCLIDLVDSIKSSNSVVYSCKLQLIRKLSDSWVFSSKKYRTYLIGHTIKWGLSYILGQKAGADVEPAEYTSNLIQIRLLCGIFSTQLKVLWKDNSTSLKLRTLFGKLLPILSSLYSRLLENFNNSERIPRTAFSPLFPERYPFDAWPRDSLVNDAIFDETLIELGIVITMLVDLVVDSISKYNPSRNISSVELRGVILQIVIAATNMVESPPFPQSWISLYTVNHKTAFKMLSYISDTMIKHFIPNNKTEPFHADIWHSYLSSLSCVAGSELLILELLSEQNRRAVHKIAPDLRSRAMRLLKHMWDVLGRPATNEENGRFGVTRFSGHQLELVGGQYSLVPFILNLCLLRRPISQVTEVDILYSIIVGEWLKNGNLKRIKSEMAVSMDDIFTSRKSLPEDRDCKVFENQLMQSIELMKENDEAREQMKSEITDLFEFLDMLLELYNIPPGGAFTEDRTFHALNVLNFLKDCDQEEKLVRYVFDIVATSIPRKNYTEAGLALQLLANSYDWRYDQRTDSIWGLKSQFQLPSQTEFERKEALYEMIIQFFIRGQSYELAAAVVEELTKVYEFVALDFYKLSASHSMLARLYKWIDSTDRPIPQFFRVVYLGVGFPSSLQNRQFIFQGRPGDKLETIHDRLHRTYPGATIVSHESKAKKDTQYLFVSCVDPEPPMSHSEMCEFLLSKPAASPYTKAYILRMKTKRFSYSRPLPGSTSASNMKVEKSTYETYQSFPTIVKRSEIKTCEVEILSPLENALMMLRDKTSNLIELENLFRIEETRGGIGGHNIVTQANVQMLDLVLSGAIDSPVNGGINIYRDLLQDESKNLEEANKSDLVTDLKLALLDYTAAINRALVYHGKKISPSLRPHHELLVKLFEQNFKMELEELKEEMTTGSYQAYQWERSYTRPNKLIAAVAENLNGELVVDSLRRKGEAMNGPHSSSSSSVGLNPTIRL</sequence>
<dbReference type="InterPro" id="IPR056372">
    <property type="entry name" value="TPR_DOCK"/>
</dbReference>
<reference evidence="4 5" key="1">
    <citation type="submission" date="2016-02" db="EMBL/GenBank/DDBJ databases">
        <title>Complete genome sequence and transcriptome regulation of the pentose utilising yeast Sugiyamaella lignohabitans.</title>
        <authorList>
            <person name="Bellasio M."/>
            <person name="Peymann A."/>
            <person name="Valli M."/>
            <person name="Sipitzky M."/>
            <person name="Graf A."/>
            <person name="Sauer M."/>
            <person name="Marx H."/>
            <person name="Mattanovich D."/>
        </authorList>
    </citation>
    <scope>NUCLEOTIDE SEQUENCE [LARGE SCALE GENOMIC DNA]</scope>
    <source>
        <strain evidence="4 5">CBS 10342</strain>
    </source>
</reference>
<keyword evidence="5" id="KW-1185">Reference proteome</keyword>
<comment type="similarity">
    <text evidence="1">Belongs to the DOCK family.</text>
</comment>
<evidence type="ECO:0000313" key="4">
    <source>
        <dbReference type="EMBL" id="ANB12934.1"/>
    </source>
</evidence>
<dbReference type="RefSeq" id="XP_018735411.1">
    <property type="nucleotide sequence ID" value="XM_018878071.1"/>
</dbReference>
<dbReference type="PANTHER" id="PTHR45653:SF10">
    <property type="entry name" value="MYOBLAST CITY, ISOFORM B"/>
    <property type="match status" value="1"/>
</dbReference>
<dbReference type="OrthoDB" id="18896at2759"/>
<proteinExistence type="inferred from homology"/>
<evidence type="ECO:0000256" key="2">
    <source>
        <dbReference type="SAM" id="MobiDB-lite"/>
    </source>
</evidence>
<dbReference type="GO" id="GO:0031267">
    <property type="term" value="F:small GTPase binding"/>
    <property type="evidence" value="ECO:0007669"/>
    <property type="project" value="TreeGrafter"/>
</dbReference>
<dbReference type="GO" id="GO:0005737">
    <property type="term" value="C:cytoplasm"/>
    <property type="evidence" value="ECO:0007669"/>
    <property type="project" value="TreeGrafter"/>
</dbReference>
<dbReference type="PROSITE" id="PS51651">
    <property type="entry name" value="DOCKER"/>
    <property type="match status" value="1"/>
</dbReference>
<dbReference type="InterPro" id="IPR043162">
    <property type="entry name" value="DOCK_C_lobe_C"/>
</dbReference>
<dbReference type="GO" id="GO:0005886">
    <property type="term" value="C:plasma membrane"/>
    <property type="evidence" value="ECO:0007669"/>
    <property type="project" value="TreeGrafter"/>
</dbReference>
<evidence type="ECO:0000313" key="5">
    <source>
        <dbReference type="Proteomes" id="UP000189580"/>
    </source>
</evidence>
<dbReference type="CDD" id="cd11684">
    <property type="entry name" value="DHR2_DOCK"/>
    <property type="match status" value="1"/>
</dbReference>
<dbReference type="EMBL" id="CP014501">
    <property type="protein sequence ID" value="ANB12934.1"/>
    <property type="molecule type" value="Genomic_DNA"/>
</dbReference>
<feature type="region of interest" description="Disordered" evidence="2">
    <location>
        <begin position="1315"/>
        <end position="1337"/>
    </location>
</feature>
<protein>
    <recommendedName>
        <fullName evidence="3">DOCKER domain-containing protein</fullName>
    </recommendedName>
</protein>
<dbReference type="KEGG" id="slb:AWJ20_1212"/>
<dbReference type="Pfam" id="PF25338">
    <property type="entry name" value="C2_DCK_4th"/>
    <property type="match status" value="1"/>
</dbReference>